<gene>
    <name evidence="1" type="primary">Hypp1264</name>
    <name evidence="1" type="ORF">BLAG_LOCUS13489</name>
</gene>
<reference evidence="1" key="1">
    <citation type="submission" date="2022-01" db="EMBL/GenBank/DDBJ databases">
        <authorList>
            <person name="Braso-Vives M."/>
        </authorList>
    </citation>
    <scope>NUCLEOTIDE SEQUENCE</scope>
</reference>
<protein>
    <submittedName>
        <fullName evidence="1">Hypp1264 protein</fullName>
    </submittedName>
</protein>
<evidence type="ECO:0000313" key="1">
    <source>
        <dbReference type="EMBL" id="CAH1253886.1"/>
    </source>
</evidence>
<accession>A0A8J9ZIJ3</accession>
<name>A0A8J9ZIJ3_BRALA</name>
<keyword evidence="2" id="KW-1185">Reference proteome</keyword>
<dbReference type="AlphaFoldDB" id="A0A8J9ZIJ3"/>
<organism evidence="1 2">
    <name type="scientific">Branchiostoma lanceolatum</name>
    <name type="common">Common lancelet</name>
    <name type="synonym">Amphioxus lanceolatum</name>
    <dbReference type="NCBI Taxonomy" id="7740"/>
    <lineage>
        <taxon>Eukaryota</taxon>
        <taxon>Metazoa</taxon>
        <taxon>Chordata</taxon>
        <taxon>Cephalochordata</taxon>
        <taxon>Leptocardii</taxon>
        <taxon>Amphioxiformes</taxon>
        <taxon>Branchiostomatidae</taxon>
        <taxon>Branchiostoma</taxon>
    </lineage>
</organism>
<dbReference type="Proteomes" id="UP000838412">
    <property type="component" value="Chromosome 2"/>
</dbReference>
<evidence type="ECO:0000313" key="2">
    <source>
        <dbReference type="Proteomes" id="UP000838412"/>
    </source>
</evidence>
<sequence>MDGMLRVFMIIAGCRLFEVDDGTPAKEFGYKYGNLGYLSDVSLITIGNGYHGDDNALRSPITDNDASHQTADHNNITDLALYSWTSNNRPFANRQQRSDYPIGLYNAVS</sequence>
<proteinExistence type="predicted"/>
<dbReference type="EMBL" id="OV696687">
    <property type="protein sequence ID" value="CAH1253886.1"/>
    <property type="molecule type" value="Genomic_DNA"/>
</dbReference>